<evidence type="ECO:0000313" key="2">
    <source>
        <dbReference type="EMBL" id="CKS55998.1"/>
    </source>
</evidence>
<feature type="compositionally biased region" description="Basic and acidic residues" evidence="1">
    <location>
        <begin position="52"/>
        <end position="61"/>
    </location>
</feature>
<accession>A0A655JRJ9</accession>
<dbReference type="Proteomes" id="UP000039217">
    <property type="component" value="Unassembled WGS sequence"/>
</dbReference>
<evidence type="ECO:0000313" key="8">
    <source>
        <dbReference type="Proteomes" id="UP000048600"/>
    </source>
</evidence>
<dbReference type="EMBL" id="CSAD01000836">
    <property type="protein sequence ID" value="COW49734.1"/>
    <property type="molecule type" value="Genomic_DNA"/>
</dbReference>
<evidence type="ECO:0000313" key="7">
    <source>
        <dbReference type="Proteomes" id="UP000045842"/>
    </source>
</evidence>
<evidence type="ECO:0000313" key="4">
    <source>
        <dbReference type="EMBL" id="COW49734.1"/>
    </source>
</evidence>
<dbReference type="Proteomes" id="UP000049023">
    <property type="component" value="Unassembled WGS sequence"/>
</dbReference>
<name>A0A655JRJ9_MYCTX</name>
<sequence length="74" mass="7621">MFRGKPVVDGHHDGLRADGVGAGDGVVGVQTAERPAATVVVDNHGQVVANDRRPVDADRNVGEPVVANGPFLDP</sequence>
<organism evidence="5 8">
    <name type="scientific">Mycobacterium tuberculosis</name>
    <dbReference type="NCBI Taxonomy" id="1773"/>
    <lineage>
        <taxon>Bacteria</taxon>
        <taxon>Bacillati</taxon>
        <taxon>Actinomycetota</taxon>
        <taxon>Actinomycetes</taxon>
        <taxon>Mycobacteriales</taxon>
        <taxon>Mycobacteriaceae</taxon>
        <taxon>Mycobacterium</taxon>
        <taxon>Mycobacterium tuberculosis complex</taxon>
    </lineage>
</organism>
<reference evidence="6 7" key="1">
    <citation type="submission" date="2015-03" db="EMBL/GenBank/DDBJ databases">
        <authorList>
            <consortium name="Pathogen Informatics"/>
        </authorList>
    </citation>
    <scope>NUCLEOTIDE SEQUENCE [LARGE SCALE GENOMIC DNA]</scope>
    <source>
        <strain evidence="2 9">Bir 187</strain>
        <strain evidence="3 6">D00501624</strain>
        <strain evidence="4 7">G09801536</strain>
        <strain evidence="5 8">P00601463</strain>
    </source>
</reference>
<evidence type="ECO:0000313" key="9">
    <source>
        <dbReference type="Proteomes" id="UP000049023"/>
    </source>
</evidence>
<dbReference type="AlphaFoldDB" id="A0A655JRJ9"/>
<proteinExistence type="predicted"/>
<evidence type="ECO:0000313" key="3">
    <source>
        <dbReference type="EMBL" id="CNW57587.1"/>
    </source>
</evidence>
<evidence type="ECO:0000256" key="1">
    <source>
        <dbReference type="SAM" id="MobiDB-lite"/>
    </source>
</evidence>
<dbReference type="EMBL" id="CHKL01000991">
    <property type="protein sequence ID" value="COX54110.1"/>
    <property type="molecule type" value="Genomic_DNA"/>
</dbReference>
<feature type="region of interest" description="Disordered" evidence="1">
    <location>
        <begin position="52"/>
        <end position="74"/>
    </location>
</feature>
<dbReference type="Proteomes" id="UP000045842">
    <property type="component" value="Unassembled WGS sequence"/>
</dbReference>
<dbReference type="Proteomes" id="UP000048600">
    <property type="component" value="Unassembled WGS sequence"/>
</dbReference>
<feature type="compositionally biased region" description="Basic and acidic residues" evidence="1">
    <location>
        <begin position="1"/>
        <end position="16"/>
    </location>
</feature>
<dbReference type="EMBL" id="CQQC01002177">
    <property type="protein sequence ID" value="CNW57587.1"/>
    <property type="molecule type" value="Genomic_DNA"/>
</dbReference>
<dbReference type="EMBL" id="CNFU01000815">
    <property type="protein sequence ID" value="CKS55998.1"/>
    <property type="molecule type" value="Genomic_DNA"/>
</dbReference>
<protein>
    <submittedName>
        <fullName evidence="5">Uncharacterized protein</fullName>
    </submittedName>
</protein>
<feature type="region of interest" description="Disordered" evidence="1">
    <location>
        <begin position="1"/>
        <end position="21"/>
    </location>
</feature>
<gene>
    <name evidence="3" type="ORF">ERS007661_04101</name>
    <name evidence="4" type="ORF">ERS007679_03940</name>
    <name evidence="5" type="ORF">ERS007741_04514</name>
    <name evidence="2" type="ORF">ERS027661_03242</name>
</gene>
<evidence type="ECO:0000313" key="6">
    <source>
        <dbReference type="Proteomes" id="UP000039217"/>
    </source>
</evidence>
<evidence type="ECO:0000313" key="5">
    <source>
        <dbReference type="EMBL" id="COX54110.1"/>
    </source>
</evidence>